<organism evidence="12 13">
    <name type="scientific">Prymnesium parvum</name>
    <name type="common">Toxic golden alga</name>
    <dbReference type="NCBI Taxonomy" id="97485"/>
    <lineage>
        <taxon>Eukaryota</taxon>
        <taxon>Haptista</taxon>
        <taxon>Haptophyta</taxon>
        <taxon>Prymnesiophyceae</taxon>
        <taxon>Prymnesiales</taxon>
        <taxon>Prymnesiaceae</taxon>
        <taxon>Prymnesium</taxon>
    </lineage>
</organism>
<dbReference type="SUPFAM" id="SSF50969">
    <property type="entry name" value="YVTN repeat-like/Quinoprotein amine dehydrogenase"/>
    <property type="match status" value="1"/>
</dbReference>
<dbReference type="FunFam" id="1.25.40.470:FF:000008">
    <property type="entry name" value="Intraflagellar transport protein 172 homolog"/>
    <property type="match status" value="1"/>
</dbReference>
<keyword evidence="3" id="KW-0853">WD repeat</keyword>
<dbReference type="SUPFAM" id="SSF50978">
    <property type="entry name" value="WD40 repeat-like"/>
    <property type="match status" value="1"/>
</dbReference>
<dbReference type="InterPro" id="IPR036322">
    <property type="entry name" value="WD40_repeat_dom_sf"/>
</dbReference>
<proteinExistence type="inferred from homology"/>
<dbReference type="Pfam" id="PF24762">
    <property type="entry name" value="TPR_IF140-IFT172"/>
    <property type="match status" value="1"/>
</dbReference>
<dbReference type="InterPro" id="IPR011044">
    <property type="entry name" value="Quino_amine_DH_bsu"/>
</dbReference>
<gene>
    <name evidence="12" type="ORF">AB1Y20_003923</name>
</gene>
<sequence length="1713" mass="192615">MQLRHLKTIHAPQEGIAKVTAICWSANNRRLAIVTTDRVVHLCDENGTRQDKFSTKPADAKAPKTYVVKGMAWSPDSCKLAVAQSDNIVFVYKLGAEWGDKKSICNKFQQSSSITCITWPEQRPNELVFGLAEGKMKVGQLRSNKPATLYSTESFVVSCCANLEGSAILSGHLDHRIYRFYFDDAARGVAHWELTQHSSIPYALSWGEAICAAGNDQLVCFYDKDGMQLQRFDYSRDETEKEFTTAAFNPSGETVVVGSFNRFRTFTLNQHDGSWQDAGAKQIDNLYTITALAWKCDGSRLTVGSLCGAVDMYDACIRRVRYKSKFEFTYVSTSTVIVKRLSSGARIVLKSHFGYEVTKINIYEDRFLIAHTVETLLTGDLETCRLSEVPWSGSGNEKFFFDNDKVAMVFNSGELTLIEYGRNEILGSCRTEHMSPHLISVRLNEARDPKRPETEVKKVAYLLDLQTIRIMDLATSITEATITHEAKIDWMEMNGRATKLIFRDKRRALHLYDIASATRTTLLSFSSYVQWVPNSDVVVAQNRSNLCVWYHIDAPERVTVVPIKGEVEDIERTAGRTEVVVDEGMNTVSYELNEALISFGTAMEVGDLHGACSMLERLELTPETEAMWEQLSQVALQREDLLTAERCFGAVGNVSKARYLHKVNNLVRNVETETGMPNTGITHFSVQSKLAVLNGELARAEQLLLQQGLVEEAMEMYQELHKWEESIVVAEQRQHPDVATLKMNYFQWLTETGQEEKAAEQKEREGDLVAAIHLYLKGGLPARAAAVVTRYEARETFQPTLLETLAAALFASGMYEKAGAFFEKLNDPHRAMDAYRKGHGYGRAVDLSRRAFQGRHVVELEELWGDHLVANKCPDAAINHFTEAGAYLKAIAAAISCRQWPKAAQIVETLEPTEAKPYLKQIADHYKTARNYDEAERFYLRAHLAKDAVEMYSNVNMWEKAHRVATQHMTQAELAMLYITQAHRLESLGKFKDAEKLYVMVNEPDLAINMHKKNRRYDEMIRLVTTYRKDLLTETHLHLAQQLETEGNFKLAEKHYVEAQDWGSAVNMYRANDLWDDAIRVAKLHGGVNASKKVAYAWAVSLGGEAGAKLLTKFGLIEQAIDYATESGAFEHAFELAMASRKEKLPEVHLKYAMYLEDDGRFEEAEKEFIKADKPKEAIDMYVHQQNWASATRVAEANDPGSMPDVLVAQAKVCVELSKFTEAEALFVRAKKPELAVKAYKDAARWQDATRIAREFLPHRVAEIAAEHSAYMRGEASSENHESLMARGRALEEAREFSQAIDAYLKVTAERTKNHDTLEEVWENAVKLAMNHVPDRIHDVVATVSQRLIDIKRYAQAAELFEGIDKHTDAIKVYITGGMWEQARELAKLAGPKMEREVNEAYKRQMADSGAADELIHSGNVAEGIEAYAQKGEWDRCLEVAQQQGPHMLIKYATLHGAALTQQGAFPAAAAVFAKYGTAPQPQNVVMYRRLAKEILASSGESSAKESALVQLRLMLHKVVSGLRQSGDEAATAEFERLLWIVQLTAAKGLAQTRHNTEAARKVCIALLRYIRETPADKAFYEAGMACKAHSDLNMAVIFLNRFLDICEAIEENDSSSATLDNSVFADTEIPVDFPLPEKQFLSDTEREKVRDFVLEVSMTMNDKVQGVLDHQELQNIFKEADGLREAVMRGGRSPGSNIELFEIIRDAVHQVS</sequence>
<reference evidence="12 13" key="1">
    <citation type="journal article" date="2024" name="Science">
        <title>Giant polyketide synthase enzymes in the biosynthesis of giant marine polyether toxins.</title>
        <authorList>
            <person name="Fallon T.R."/>
            <person name="Shende V.V."/>
            <person name="Wierzbicki I.H."/>
            <person name="Pendleton A.L."/>
            <person name="Watervoot N.F."/>
            <person name="Auber R.P."/>
            <person name="Gonzalez D.J."/>
            <person name="Wisecaver J.H."/>
            <person name="Moore B.S."/>
        </authorList>
    </citation>
    <scope>NUCLEOTIDE SEQUENCE [LARGE SCALE GENOMIC DNA]</scope>
    <source>
        <strain evidence="12 13">12B1</strain>
    </source>
</reference>
<evidence type="ECO:0000259" key="10">
    <source>
        <dbReference type="Pfam" id="PF23387"/>
    </source>
</evidence>
<evidence type="ECO:0000313" key="13">
    <source>
        <dbReference type="Proteomes" id="UP001515480"/>
    </source>
</evidence>
<dbReference type="SMART" id="SM00320">
    <property type="entry name" value="WD40"/>
    <property type="match status" value="6"/>
</dbReference>
<comment type="subcellular location">
    <subcellularLocation>
        <location evidence="1">Cell projection</location>
        <location evidence="1">Cilium</location>
    </subcellularLocation>
</comment>
<comment type="caution">
    <text evidence="12">The sequence shown here is derived from an EMBL/GenBank/DDBJ whole genome shotgun (WGS) entry which is preliminary data.</text>
</comment>
<evidence type="ECO:0000256" key="2">
    <source>
        <dbReference type="ARBA" id="ARBA00022473"/>
    </source>
</evidence>
<dbReference type="GO" id="GO:0005930">
    <property type="term" value="C:axoneme"/>
    <property type="evidence" value="ECO:0007669"/>
    <property type="project" value="TreeGrafter"/>
</dbReference>
<keyword evidence="2" id="KW-0217">Developmental protein</keyword>
<dbReference type="Pfam" id="PF23387">
    <property type="entry name" value="TPR_IFT80_172"/>
    <property type="match status" value="1"/>
</dbReference>
<dbReference type="InterPro" id="IPR001680">
    <property type="entry name" value="WD40_rpt"/>
</dbReference>
<dbReference type="InterPro" id="IPR015943">
    <property type="entry name" value="WD40/YVTN_repeat-like_dom_sf"/>
</dbReference>
<feature type="domain" description="IF140/IFT172/WDR19 TPR" evidence="11">
    <location>
        <begin position="981"/>
        <end position="1186"/>
    </location>
</feature>
<evidence type="ECO:0000256" key="9">
    <source>
        <dbReference type="ARBA" id="ARBA00073483"/>
    </source>
</evidence>
<evidence type="ECO:0000256" key="1">
    <source>
        <dbReference type="ARBA" id="ARBA00004138"/>
    </source>
</evidence>
<dbReference type="Gene3D" id="1.25.40.470">
    <property type="match status" value="3"/>
</dbReference>
<dbReference type="Gene3D" id="2.130.10.10">
    <property type="entry name" value="YVTN repeat-like/Quinoprotein amine dehydrogenase"/>
    <property type="match status" value="2"/>
</dbReference>
<dbReference type="InterPro" id="IPR056157">
    <property type="entry name" value="TPR_IFT80_172_dom"/>
</dbReference>
<keyword evidence="7" id="KW-0966">Cell projection</keyword>
<comment type="similarity">
    <text evidence="8">Belongs to the IFT172 family.</text>
</comment>
<keyword evidence="4" id="KW-0677">Repeat</keyword>
<evidence type="ECO:0000313" key="12">
    <source>
        <dbReference type="EMBL" id="KAL1514838.1"/>
    </source>
</evidence>
<protein>
    <recommendedName>
        <fullName evidence="9">Intraflagellar transport protein 172 homolog</fullName>
    </recommendedName>
</protein>
<dbReference type="InterPro" id="IPR056168">
    <property type="entry name" value="TPR_IF140/IFT172/WDR19"/>
</dbReference>
<keyword evidence="5" id="KW-0802">TPR repeat</keyword>
<dbReference type="FunFam" id="1.25.40.470:FF:000012">
    <property type="entry name" value="intraflagellar transport protein 172 homolog"/>
    <property type="match status" value="1"/>
</dbReference>
<dbReference type="FunFam" id="1.25.40.470:FF:000013">
    <property type="entry name" value="intraflagellar transport protein 172 homolog"/>
    <property type="match status" value="1"/>
</dbReference>
<evidence type="ECO:0000256" key="4">
    <source>
        <dbReference type="ARBA" id="ARBA00022737"/>
    </source>
</evidence>
<evidence type="ECO:0000256" key="8">
    <source>
        <dbReference type="ARBA" id="ARBA00038130"/>
    </source>
</evidence>
<accession>A0AB34J579</accession>
<evidence type="ECO:0000256" key="3">
    <source>
        <dbReference type="ARBA" id="ARBA00022574"/>
    </source>
</evidence>
<evidence type="ECO:0000259" key="11">
    <source>
        <dbReference type="Pfam" id="PF24762"/>
    </source>
</evidence>
<dbReference type="GO" id="GO:0042073">
    <property type="term" value="P:intraciliary transport"/>
    <property type="evidence" value="ECO:0007669"/>
    <property type="project" value="TreeGrafter"/>
</dbReference>
<evidence type="ECO:0000256" key="6">
    <source>
        <dbReference type="ARBA" id="ARBA00023069"/>
    </source>
</evidence>
<name>A0AB34J579_PRYPA</name>
<dbReference type="PANTHER" id="PTHR15722">
    <property type="entry name" value="IFT140/172-RELATED"/>
    <property type="match status" value="1"/>
</dbReference>
<evidence type="ECO:0000256" key="7">
    <source>
        <dbReference type="ARBA" id="ARBA00023273"/>
    </source>
</evidence>
<dbReference type="PANTHER" id="PTHR15722:SF2">
    <property type="entry name" value="INTRAFLAGELLAR TRANSPORT PROTEIN 172 HOMOLOG"/>
    <property type="match status" value="1"/>
</dbReference>
<keyword evidence="13" id="KW-1185">Reference proteome</keyword>
<keyword evidence="6" id="KW-0969">Cilium</keyword>
<dbReference type="EMBL" id="JBGBPQ010000012">
    <property type="protein sequence ID" value="KAL1514838.1"/>
    <property type="molecule type" value="Genomic_DNA"/>
</dbReference>
<dbReference type="GO" id="GO:0036064">
    <property type="term" value="C:ciliary basal body"/>
    <property type="evidence" value="ECO:0007669"/>
    <property type="project" value="TreeGrafter"/>
</dbReference>
<dbReference type="GO" id="GO:0030992">
    <property type="term" value="C:intraciliary transport particle B"/>
    <property type="evidence" value="ECO:0007669"/>
    <property type="project" value="TreeGrafter"/>
</dbReference>
<evidence type="ECO:0000256" key="5">
    <source>
        <dbReference type="ARBA" id="ARBA00022803"/>
    </source>
</evidence>
<feature type="domain" description="IFT80/172/WDR35 TPR" evidence="10">
    <location>
        <begin position="627"/>
        <end position="760"/>
    </location>
</feature>
<dbReference type="Proteomes" id="UP001515480">
    <property type="component" value="Unassembled WGS sequence"/>
</dbReference>